<dbReference type="PROSITE" id="PS50109">
    <property type="entry name" value="HIS_KIN"/>
    <property type="match status" value="1"/>
</dbReference>
<evidence type="ECO:0000256" key="3">
    <source>
        <dbReference type="ARBA" id="ARBA00022553"/>
    </source>
</evidence>
<dbReference type="Gene3D" id="3.40.50.2300">
    <property type="match status" value="1"/>
</dbReference>
<protein>
    <recommendedName>
        <fullName evidence="2">histidine kinase</fullName>
        <ecNumber evidence="2">2.7.13.3</ecNumber>
    </recommendedName>
</protein>
<dbReference type="Pfam" id="PF13188">
    <property type="entry name" value="PAS_8"/>
    <property type="match status" value="1"/>
</dbReference>
<dbReference type="Gene3D" id="1.10.287.130">
    <property type="match status" value="1"/>
</dbReference>
<keyword evidence="3 6" id="KW-0597">Phosphoprotein</keyword>
<dbReference type="SUPFAM" id="SSF47384">
    <property type="entry name" value="Homodimeric domain of signal transducing histidine kinase"/>
    <property type="match status" value="1"/>
</dbReference>
<dbReference type="GO" id="GO:0009927">
    <property type="term" value="F:histidine phosphotransfer kinase activity"/>
    <property type="evidence" value="ECO:0007669"/>
    <property type="project" value="TreeGrafter"/>
</dbReference>
<dbReference type="Pfam" id="PF00072">
    <property type="entry name" value="Response_reg"/>
    <property type="match status" value="1"/>
</dbReference>
<dbReference type="FunFam" id="1.10.287.130:FF:000081">
    <property type="entry name" value="Hybrid sensor histidine kinase/response regulator"/>
    <property type="match status" value="1"/>
</dbReference>
<dbReference type="PROSITE" id="PS50110">
    <property type="entry name" value="RESPONSE_REGULATORY"/>
    <property type="match status" value="1"/>
</dbReference>
<dbReference type="InterPro" id="IPR003661">
    <property type="entry name" value="HisK_dim/P_dom"/>
</dbReference>
<feature type="region of interest" description="Disordered" evidence="8">
    <location>
        <begin position="566"/>
        <end position="594"/>
    </location>
</feature>
<dbReference type="InterPro" id="IPR004358">
    <property type="entry name" value="Sig_transdc_His_kin-like_C"/>
</dbReference>
<dbReference type="BioCyc" id="PAER208963:G1G74-3256-MONOMER"/>
<dbReference type="InterPro" id="IPR000700">
    <property type="entry name" value="PAS-assoc_C"/>
</dbReference>
<evidence type="ECO:0000256" key="6">
    <source>
        <dbReference type="PROSITE-ProRule" id="PRU00169"/>
    </source>
</evidence>
<evidence type="ECO:0000313" key="13">
    <source>
        <dbReference type="Proteomes" id="UP000000653"/>
    </source>
</evidence>
<dbReference type="CDD" id="cd00156">
    <property type="entry name" value="REC"/>
    <property type="match status" value="1"/>
</dbReference>
<evidence type="ECO:0000259" key="11">
    <source>
        <dbReference type="PROSITE" id="PS50113"/>
    </source>
</evidence>
<dbReference type="PRINTS" id="PR00344">
    <property type="entry name" value="BCTRLSENSOR"/>
</dbReference>
<evidence type="ECO:0000256" key="8">
    <source>
        <dbReference type="SAM" id="MobiDB-lite"/>
    </source>
</evidence>
<accession>A0A0H2ZA36</accession>
<dbReference type="NCBIfam" id="TIGR00229">
    <property type="entry name" value="sensory_box"/>
    <property type="match status" value="1"/>
</dbReference>
<evidence type="ECO:0000256" key="2">
    <source>
        <dbReference type="ARBA" id="ARBA00012438"/>
    </source>
</evidence>
<dbReference type="InterPro" id="IPR036097">
    <property type="entry name" value="HisK_dim/P_sf"/>
</dbReference>
<evidence type="ECO:0000256" key="4">
    <source>
        <dbReference type="ARBA" id="ARBA00022679"/>
    </source>
</evidence>
<evidence type="ECO:0000313" key="12">
    <source>
        <dbReference type="EMBL" id="ABJ11179.1"/>
    </source>
</evidence>
<feature type="domain" description="Histidine kinase" evidence="9">
    <location>
        <begin position="209"/>
        <end position="422"/>
    </location>
</feature>
<dbReference type="HOGENOM" id="CLU_000445_114_75_6"/>
<dbReference type="PANTHER" id="PTHR43047">
    <property type="entry name" value="TWO-COMPONENT HISTIDINE PROTEIN KINASE"/>
    <property type="match status" value="1"/>
</dbReference>
<dbReference type="Gene3D" id="3.30.565.10">
    <property type="entry name" value="Histidine kinase-like ATPase, C-terminal domain"/>
    <property type="match status" value="1"/>
</dbReference>
<dbReference type="KEGG" id="pau:PA14_38740"/>
<comment type="catalytic activity">
    <reaction evidence="1">
        <text>ATP + protein L-histidine = ADP + protein N-phospho-L-histidine.</text>
        <dbReference type="EC" id="2.7.13.3"/>
    </reaction>
</comment>
<dbReference type="InterPro" id="IPR003594">
    <property type="entry name" value="HATPase_dom"/>
</dbReference>
<dbReference type="GO" id="GO:0000155">
    <property type="term" value="F:phosphorelay sensor kinase activity"/>
    <property type="evidence" value="ECO:0007669"/>
    <property type="project" value="InterPro"/>
</dbReference>
<evidence type="ECO:0000256" key="5">
    <source>
        <dbReference type="ARBA" id="ARBA00022777"/>
    </source>
</evidence>
<dbReference type="CDD" id="cd00130">
    <property type="entry name" value="PAS"/>
    <property type="match status" value="1"/>
</dbReference>
<dbReference type="PANTHER" id="PTHR43047:SF9">
    <property type="entry name" value="HISTIDINE KINASE"/>
    <property type="match status" value="1"/>
</dbReference>
<dbReference type="PROSITE" id="PS50113">
    <property type="entry name" value="PAC"/>
    <property type="match status" value="1"/>
</dbReference>
<evidence type="ECO:0000256" key="1">
    <source>
        <dbReference type="ARBA" id="ARBA00000085"/>
    </source>
</evidence>
<dbReference type="InterPro" id="IPR001789">
    <property type="entry name" value="Sig_transdc_resp-reg_receiver"/>
</dbReference>
<dbReference type="InterPro" id="IPR036890">
    <property type="entry name" value="HATPase_C_sf"/>
</dbReference>
<sequence>MARPSEQQQEALAGLLGLGSHSARKSHYPELLARLEELEAERNRYKWLFEHAVHGIFQASLGQGLRAANPALAQMLGYDDPQQVLWSLEDMAGQLFVGGEAEMRRIRALLRERGGLFGYETRLWRRDGSHIEVLMNLLLRHDEEELVEGFVADITERVQAQQRLQTMNEELERRVAERTHELEELNRQLRQARDAAEAANHSKDKYLAAASHDLLQPLNAARLLVDTLRERGLPAAELQLVERTHLALEGAETLLTDLLEIARLDQSAIRPDLDDYSLDELLAPLASEFEEVARAAGLALRARIPRLAVRTDARLLSRILRNLLSNACRYTERGSVLLGARRRGGKVRLEVWDTGRGIPADQLQAIFLEFNQLDAGRASERRGVGLGLAIVDRIAGILGYRIEVHSTPGRGSLFAIEVPLVRKPARPVPGEATARLSAGDPLPGRRLLVVDNETEILFSMSALLGQWGCEVLTATDLEGARKALDGRAPDAILVDYHLDHGATGCQLLGALREDYGAEIAAVMITADRSDDCRRALARLGVPLLNKPLKPGKLRAALSALLGEAQGAPRGAGEGAGPSPAGGCVGAAQWPGPAR</sequence>
<evidence type="ECO:0000256" key="7">
    <source>
        <dbReference type="SAM" id="Coils"/>
    </source>
</evidence>
<dbReference type="CDD" id="cd00082">
    <property type="entry name" value="HisKA"/>
    <property type="match status" value="1"/>
</dbReference>
<dbReference type="AlphaFoldDB" id="A0A0H2ZA36"/>
<dbReference type="Pfam" id="PF00512">
    <property type="entry name" value="HisKA"/>
    <property type="match status" value="1"/>
</dbReference>
<dbReference type="InterPro" id="IPR011006">
    <property type="entry name" value="CheY-like_superfamily"/>
</dbReference>
<dbReference type="Pfam" id="PF02518">
    <property type="entry name" value="HATPase_c"/>
    <property type="match status" value="1"/>
</dbReference>
<dbReference type="NCBIfam" id="NF041832">
    <property type="entry name" value="near_NosP_CTERM"/>
    <property type="match status" value="1"/>
</dbReference>
<dbReference type="SUPFAM" id="SSF55874">
    <property type="entry name" value="ATPase domain of HSP90 chaperone/DNA topoisomerase II/histidine kinase"/>
    <property type="match status" value="1"/>
</dbReference>
<dbReference type="InterPro" id="IPR035965">
    <property type="entry name" value="PAS-like_dom_sf"/>
</dbReference>
<dbReference type="EMBL" id="CP000438">
    <property type="protein sequence ID" value="ABJ11179.1"/>
    <property type="molecule type" value="Genomic_DNA"/>
</dbReference>
<dbReference type="InterPro" id="IPR000014">
    <property type="entry name" value="PAS"/>
</dbReference>
<dbReference type="SMART" id="SM00388">
    <property type="entry name" value="HisKA"/>
    <property type="match status" value="1"/>
</dbReference>
<dbReference type="SMART" id="SM00448">
    <property type="entry name" value="REC"/>
    <property type="match status" value="1"/>
</dbReference>
<dbReference type="FunFam" id="3.30.565.10:FF:000049">
    <property type="entry name" value="Two-component sensor histidine kinase"/>
    <property type="match status" value="1"/>
</dbReference>
<name>A0A0H2ZA36_PSEAB</name>
<gene>
    <name evidence="12" type="ordered locus">PA14_38740</name>
</gene>
<organism evidence="12 13">
    <name type="scientific">Pseudomonas aeruginosa (strain UCBPP-PA14)</name>
    <dbReference type="NCBI Taxonomy" id="208963"/>
    <lineage>
        <taxon>Bacteria</taxon>
        <taxon>Pseudomonadati</taxon>
        <taxon>Pseudomonadota</taxon>
        <taxon>Gammaproteobacteria</taxon>
        <taxon>Pseudomonadales</taxon>
        <taxon>Pseudomonadaceae</taxon>
        <taxon>Pseudomonas</taxon>
    </lineage>
</organism>
<keyword evidence="7" id="KW-0175">Coiled coil</keyword>
<dbReference type="FunFam" id="3.30.450.20:FF:000184">
    <property type="entry name" value="Hybrid sensor histidine kinase/response regulator"/>
    <property type="match status" value="1"/>
</dbReference>
<evidence type="ECO:0000259" key="9">
    <source>
        <dbReference type="PROSITE" id="PS50109"/>
    </source>
</evidence>
<keyword evidence="5 12" id="KW-0418">Kinase</keyword>
<keyword evidence="4" id="KW-0808">Transferase</keyword>
<feature type="coiled-coil region" evidence="7">
    <location>
        <begin position="157"/>
        <end position="202"/>
    </location>
</feature>
<feature type="domain" description="PAC" evidence="11">
    <location>
        <begin position="117"/>
        <end position="166"/>
    </location>
</feature>
<dbReference type="InterPro" id="IPR005467">
    <property type="entry name" value="His_kinase_dom"/>
</dbReference>
<evidence type="ECO:0000259" key="10">
    <source>
        <dbReference type="PROSITE" id="PS50110"/>
    </source>
</evidence>
<dbReference type="SMART" id="SM00387">
    <property type="entry name" value="HATPase_c"/>
    <property type="match status" value="1"/>
</dbReference>
<dbReference type="SUPFAM" id="SSF55785">
    <property type="entry name" value="PYP-like sensor domain (PAS domain)"/>
    <property type="match status" value="1"/>
</dbReference>
<dbReference type="Proteomes" id="UP000000653">
    <property type="component" value="Chromosome"/>
</dbReference>
<feature type="domain" description="Response regulatory" evidence="10">
    <location>
        <begin position="446"/>
        <end position="561"/>
    </location>
</feature>
<dbReference type="GO" id="GO:0005886">
    <property type="term" value="C:plasma membrane"/>
    <property type="evidence" value="ECO:0007669"/>
    <property type="project" value="TreeGrafter"/>
</dbReference>
<dbReference type="EC" id="2.7.13.3" evidence="2"/>
<reference evidence="12 13" key="1">
    <citation type="journal article" date="2006" name="Genome Biol.">
        <title>Genomic analysis reveals that Pseudomonas aeruginosa virulence is combinatorial.</title>
        <authorList>
            <person name="Lee D.G."/>
            <person name="Urbach J.M."/>
            <person name="Wu G."/>
            <person name="Liberati N.T."/>
            <person name="Feinbaum R.L."/>
            <person name="Miyata S."/>
            <person name="Diggins L.T."/>
            <person name="He J."/>
            <person name="Saucier M."/>
            <person name="Deziel E."/>
            <person name="Friedman L."/>
            <person name="Li L."/>
            <person name="Grills G."/>
            <person name="Montgomery K."/>
            <person name="Kucherlapati R."/>
            <person name="Rahme L.G."/>
            <person name="Ausubel F.M."/>
        </authorList>
    </citation>
    <scope>NUCLEOTIDE SEQUENCE [LARGE SCALE GENOMIC DNA]</scope>
    <source>
        <strain evidence="12 13">UCBPP-PA14</strain>
    </source>
</reference>
<dbReference type="SUPFAM" id="SSF52172">
    <property type="entry name" value="CheY-like"/>
    <property type="match status" value="1"/>
</dbReference>
<feature type="modified residue" description="4-aspartylphosphate" evidence="6">
    <location>
        <position position="495"/>
    </location>
</feature>
<dbReference type="RefSeq" id="WP_003139741.1">
    <property type="nucleotide sequence ID" value="NC_008463.1"/>
</dbReference>
<dbReference type="Gene3D" id="3.30.450.20">
    <property type="entry name" value="PAS domain"/>
    <property type="match status" value="1"/>
</dbReference>
<proteinExistence type="predicted"/>